<gene>
    <name evidence="2" type="ORF">H8790_08420</name>
</gene>
<feature type="transmembrane region" description="Helical" evidence="1">
    <location>
        <begin position="84"/>
        <end position="106"/>
    </location>
</feature>
<dbReference type="AlphaFoldDB" id="A0A7G9B8I5"/>
<dbReference type="KEGG" id="ohi:H8790_08420"/>
<protein>
    <submittedName>
        <fullName evidence="2">DUF2752 domain-containing protein</fullName>
    </submittedName>
</protein>
<evidence type="ECO:0000313" key="3">
    <source>
        <dbReference type="Proteomes" id="UP000515960"/>
    </source>
</evidence>
<dbReference type="InterPro" id="IPR021215">
    <property type="entry name" value="DUF2752"/>
</dbReference>
<dbReference type="Proteomes" id="UP000515960">
    <property type="component" value="Chromosome"/>
</dbReference>
<evidence type="ECO:0000313" key="2">
    <source>
        <dbReference type="EMBL" id="QNL45866.1"/>
    </source>
</evidence>
<keyword evidence="1" id="KW-0812">Transmembrane</keyword>
<organism evidence="2 3">
    <name type="scientific">Oscillibacter hominis</name>
    <dbReference type="NCBI Taxonomy" id="2763056"/>
    <lineage>
        <taxon>Bacteria</taxon>
        <taxon>Bacillati</taxon>
        <taxon>Bacillota</taxon>
        <taxon>Clostridia</taxon>
        <taxon>Eubacteriales</taxon>
        <taxon>Oscillospiraceae</taxon>
        <taxon>Oscillibacter</taxon>
    </lineage>
</organism>
<name>A0A7G9B8I5_9FIRM</name>
<proteinExistence type="predicted"/>
<sequence length="110" mass="12938">MWLFPLGQPTVPECWFYRSWHVYCPGCGGTRAVAALLRGQLLQSLYYHPAVLFTVGSVTAYQCSQTIWRLRDRRGWVLRYSDRWLLVLLMLLVLNCTVRNVLWFGFRIPL</sequence>
<reference evidence="2 3" key="1">
    <citation type="submission" date="2020-08" db="EMBL/GenBank/DDBJ databases">
        <authorList>
            <person name="Liu C."/>
            <person name="Sun Q."/>
        </authorList>
    </citation>
    <scope>NUCLEOTIDE SEQUENCE [LARGE SCALE GENOMIC DNA]</scope>
    <source>
        <strain evidence="2 3">NSJ-62</strain>
    </source>
</reference>
<feature type="transmembrane region" description="Helical" evidence="1">
    <location>
        <begin position="45"/>
        <end position="63"/>
    </location>
</feature>
<keyword evidence="3" id="KW-1185">Reference proteome</keyword>
<dbReference type="EMBL" id="CP060490">
    <property type="protein sequence ID" value="QNL45866.1"/>
    <property type="molecule type" value="Genomic_DNA"/>
</dbReference>
<accession>A0A7G9B8I5</accession>
<evidence type="ECO:0000256" key="1">
    <source>
        <dbReference type="SAM" id="Phobius"/>
    </source>
</evidence>
<keyword evidence="1" id="KW-1133">Transmembrane helix</keyword>
<keyword evidence="1" id="KW-0472">Membrane</keyword>
<dbReference type="Pfam" id="PF10825">
    <property type="entry name" value="DUF2752"/>
    <property type="match status" value="1"/>
</dbReference>